<feature type="transmembrane region" description="Helical" evidence="1">
    <location>
        <begin position="43"/>
        <end position="65"/>
    </location>
</feature>
<keyword evidence="1" id="KW-0812">Transmembrane</keyword>
<gene>
    <name evidence="2" type="ORF">UX10_C0019G0011</name>
</gene>
<keyword evidence="1" id="KW-0472">Membrane</keyword>
<sequence>MKFVYHLFGTIFFAVWAGIGLVLLVSGFAIVKAKPWQGISPMASVLSTSGFGGMMSGLGGTQLGAMQEVMKKMGQFGTVKGFYDSLKPAEQTCLTKQLGEKNLQDILVNPQYKPTPDVVLKGVQCLNIK</sequence>
<dbReference type="Proteomes" id="UP000033999">
    <property type="component" value="Unassembled WGS sequence"/>
</dbReference>
<evidence type="ECO:0000256" key="1">
    <source>
        <dbReference type="SAM" id="Phobius"/>
    </source>
</evidence>
<proteinExistence type="predicted"/>
<organism evidence="2 3">
    <name type="scientific">Candidatus Magasanikbacteria bacterium GW2011_GWA2_45_39</name>
    <dbReference type="NCBI Taxonomy" id="1619041"/>
    <lineage>
        <taxon>Bacteria</taxon>
        <taxon>Candidatus Magasanikiibacteriota</taxon>
    </lineage>
</organism>
<feature type="transmembrane region" description="Helical" evidence="1">
    <location>
        <begin position="7"/>
        <end position="31"/>
    </location>
</feature>
<dbReference type="AlphaFoldDB" id="A0A0G1MFM5"/>
<keyword evidence="1" id="KW-1133">Transmembrane helix</keyword>
<protein>
    <submittedName>
        <fullName evidence="2">Uncharacterized protein</fullName>
    </submittedName>
</protein>
<reference evidence="2 3" key="1">
    <citation type="journal article" date="2015" name="Nature">
        <title>rRNA introns, odd ribosomes, and small enigmatic genomes across a large radiation of phyla.</title>
        <authorList>
            <person name="Brown C.T."/>
            <person name="Hug L.A."/>
            <person name="Thomas B.C."/>
            <person name="Sharon I."/>
            <person name="Castelle C.J."/>
            <person name="Singh A."/>
            <person name="Wilkins M.J."/>
            <person name="Williams K.H."/>
            <person name="Banfield J.F."/>
        </authorList>
    </citation>
    <scope>NUCLEOTIDE SEQUENCE [LARGE SCALE GENOMIC DNA]</scope>
</reference>
<evidence type="ECO:0000313" key="2">
    <source>
        <dbReference type="EMBL" id="KKU06907.1"/>
    </source>
</evidence>
<evidence type="ECO:0000313" key="3">
    <source>
        <dbReference type="Proteomes" id="UP000033999"/>
    </source>
</evidence>
<accession>A0A0G1MFM5</accession>
<comment type="caution">
    <text evidence="2">The sequence shown here is derived from an EMBL/GenBank/DDBJ whole genome shotgun (WGS) entry which is preliminary data.</text>
</comment>
<dbReference type="EMBL" id="LCKX01000019">
    <property type="protein sequence ID" value="KKU06907.1"/>
    <property type="molecule type" value="Genomic_DNA"/>
</dbReference>
<name>A0A0G1MFM5_9BACT</name>